<organism evidence="2 3">
    <name type="scientific">Aerococcus viridans</name>
    <dbReference type="NCBI Taxonomy" id="1377"/>
    <lineage>
        <taxon>Bacteria</taxon>
        <taxon>Bacillati</taxon>
        <taxon>Bacillota</taxon>
        <taxon>Bacilli</taxon>
        <taxon>Lactobacillales</taxon>
        <taxon>Aerococcaceae</taxon>
        <taxon>Aerococcus</taxon>
    </lineage>
</organism>
<feature type="coiled-coil region" evidence="1">
    <location>
        <begin position="92"/>
        <end position="119"/>
    </location>
</feature>
<sequence length="121" mass="13057">MKKFITGMLFGAVAGAGYALLKTPHSGTENRERLKNYLDDVTYAVNDLTGSIAQAQNAVTDLAQQGLSSAKVARDEITLAINDFNQSTAPQISEIQKQVAKLQNDLSAADIRVNEENTNSK</sequence>
<evidence type="ECO:0000313" key="3">
    <source>
        <dbReference type="Proteomes" id="UP000066986"/>
    </source>
</evidence>
<dbReference type="InterPro" id="IPR052928">
    <property type="entry name" value="Desiccation-related_membrane"/>
</dbReference>
<dbReference type="KEGG" id="avs:AWM76_02990"/>
<dbReference type="Pfam" id="PF12732">
    <property type="entry name" value="YtxH"/>
    <property type="match status" value="1"/>
</dbReference>
<accession>A0AAU8U3X6</accession>
<name>A0AAU8U3X6_9LACT</name>
<dbReference type="InterPro" id="IPR024623">
    <property type="entry name" value="YtxH"/>
</dbReference>
<dbReference type="PANTHER" id="PTHR35792">
    <property type="entry name" value="GENERAL STRESS PROTEIN"/>
    <property type="match status" value="1"/>
</dbReference>
<gene>
    <name evidence="2" type="ORF">AWM76_02990</name>
</gene>
<dbReference type="PANTHER" id="PTHR35792:SF1">
    <property type="entry name" value="SLL0268 PROTEIN"/>
    <property type="match status" value="1"/>
</dbReference>
<keyword evidence="1" id="KW-0175">Coiled coil</keyword>
<proteinExistence type="predicted"/>
<reference evidence="2 3" key="1">
    <citation type="journal article" date="2016" name="Genome Announc.">
        <title>Complete Genome Sequences of Aerococcus christensenii CCUG 28831T, Aerococcus sanguinicola CCUG 43001T, Aerococcus urinae CCUG 36881T, Aerococcus urinaeequi CCUG 28094T, Aerococcus urinaehominis CCUG 42038 BT, and Aerococcus viridans CCUG 4311T.</title>
        <authorList>
            <person name="Carkaci D."/>
            <person name="Dargis R."/>
            <person name="Nielsen X.C."/>
            <person name="Skovgaard O."/>
            <person name="Fuursted K."/>
            <person name="Christensen J.J."/>
        </authorList>
    </citation>
    <scope>NUCLEOTIDE SEQUENCE [LARGE SCALE GENOMIC DNA]</scope>
    <source>
        <strain evidence="2 3">CCUG4311</strain>
    </source>
</reference>
<protein>
    <recommendedName>
        <fullName evidence="4">YtxH domain-containing protein</fullName>
    </recommendedName>
</protein>
<reference evidence="3" key="2">
    <citation type="submission" date="2016-01" db="EMBL/GenBank/DDBJ databases">
        <title>Six Aerococcus type strain genome sequencing and assembly using PacBio and Illumina Hiseq.</title>
        <authorList>
            <person name="Carkaci D."/>
            <person name="Dargis R."/>
            <person name="Nielsen X.C."/>
            <person name="Skovgaard O."/>
            <person name="Fuursted K."/>
            <person name="Christensen J.J."/>
        </authorList>
    </citation>
    <scope>NUCLEOTIDE SEQUENCE [LARGE SCALE GENOMIC DNA]</scope>
    <source>
        <strain evidence="3">CCUG4311</strain>
    </source>
</reference>
<evidence type="ECO:0000313" key="2">
    <source>
        <dbReference type="EMBL" id="AMC00598.1"/>
    </source>
</evidence>
<dbReference type="GeneID" id="32029876"/>
<dbReference type="EMBL" id="CP014164">
    <property type="protein sequence ID" value="AMC00598.1"/>
    <property type="molecule type" value="Genomic_DNA"/>
</dbReference>
<evidence type="ECO:0000256" key="1">
    <source>
        <dbReference type="SAM" id="Coils"/>
    </source>
</evidence>
<dbReference type="AlphaFoldDB" id="A0AAU8U3X6"/>
<dbReference type="Proteomes" id="UP000066986">
    <property type="component" value="Chromosome"/>
</dbReference>
<evidence type="ECO:0008006" key="4">
    <source>
        <dbReference type="Google" id="ProtNLM"/>
    </source>
</evidence>
<dbReference type="RefSeq" id="WP_003141611.1">
    <property type="nucleotide sequence ID" value="NZ_CP014164.1"/>
</dbReference>